<feature type="region of interest" description="Disordered" evidence="1">
    <location>
        <begin position="529"/>
        <end position="736"/>
    </location>
</feature>
<organism evidence="3 4">
    <name type="scientific">Acidithiobacillus caldus</name>
    <dbReference type="NCBI Taxonomy" id="33059"/>
    <lineage>
        <taxon>Bacteria</taxon>
        <taxon>Pseudomonadati</taxon>
        <taxon>Pseudomonadota</taxon>
        <taxon>Acidithiobacillia</taxon>
        <taxon>Acidithiobacillales</taxon>
        <taxon>Acidithiobacillaceae</taxon>
        <taxon>Acidithiobacillus</taxon>
    </lineage>
</organism>
<reference evidence="3 4" key="1">
    <citation type="submission" date="2016-06" db="EMBL/GenBank/DDBJ databases">
        <title>Gene turnover analysis identifies the evolutionary adaptation of the extremophile Acidithiobacillus caldus.</title>
        <authorList>
            <person name="Zhang X."/>
        </authorList>
    </citation>
    <scope>NUCLEOTIDE SEQUENCE [LARGE SCALE GENOMIC DNA]</scope>
    <source>
        <strain evidence="3 4">S1</strain>
    </source>
</reference>
<evidence type="ECO:0000313" key="4">
    <source>
        <dbReference type="Proteomes" id="UP000175707"/>
    </source>
</evidence>
<feature type="transmembrane region" description="Helical" evidence="2">
    <location>
        <begin position="12"/>
        <end position="29"/>
    </location>
</feature>
<protein>
    <submittedName>
        <fullName evidence="3">Uncharacterized protein</fullName>
    </submittedName>
</protein>
<feature type="compositionally biased region" description="Gly residues" evidence="1">
    <location>
        <begin position="532"/>
        <end position="542"/>
    </location>
</feature>
<dbReference type="Proteomes" id="UP000175707">
    <property type="component" value="Unassembled WGS sequence"/>
</dbReference>
<sequence>MLVIPYRRIVRATAIVFATWTAAATYWTWHTDPQFLRAELIAVPSRISWVGMVFVGSAAITLLFEWSEISKVSKGLRGSFLRGAVSSIGIIPEKRPPRRSKEYEAKDKLTRVLEALKRENERAKASIKAEQERGKPSEENLSESERKAREAERKRRAAYALLDPAPVLAFLEEKGPYQRLFYAVLSILEGSGLPASPRKGAHGDVDLTTHSITLAVAMANLWIGKTPESVLPADAQKKPEGHAYPLPVAIVAGLAHDIGKVETFRREKDGSINVIGLHDLVGGRLLATLPEYWDIDNDFEQRIMAQAIRYYHHPTGLPGAGKTRRSIQTDKAVTDLMEKIRKADFLAGAIEGRSDEIAADYQDEDELPELTLDDQVWETFLYLMEKDSSAINHKSPARRIGYKQGKILYLTEKAIRERIIDELSITRPDYTESNNGNPGRIIKVIAARLYKQENLLITKIQGKETNPLGAAVYLAFEGTNASGDVSHASERIPHYLVRIDAGRFAWMQEIPDYPSRIIIERAVWPQYQVRSGDGGGQTGQAGDGTPPDQATQQPVTANPEGQVEAGPRDEAAEEQETAQVEDSSQDDATGAEEAPESSGDDEGDEASEEGADHYDPEDAGDQGALWDVGPDPEQEEAAASEADTAEADTKENDPEPGVPQAQPPAVKTGQEQPNTTAPSRKDGPMAQRVNPAVGSIEERRAALERARRRAEQEGETKRERIAKRMTKTPEQRHADAEKRVREFIRVHPGFLESVFPSLPEKRALGLTLSVIWMHEVLLDYRTVRGIGEDKDIIRVNIAKLLEFSEDERMANITRALLSCTKNDRIFIEDMMVVIQIARDASGAVQWDRSVFSAPVRNVEQIEAVA</sequence>
<feature type="compositionally biased region" description="Polar residues" evidence="1">
    <location>
        <begin position="669"/>
        <end position="678"/>
    </location>
</feature>
<accession>A0A1E7YVQ7</accession>
<dbReference type="EMBL" id="LZYH01000551">
    <property type="protein sequence ID" value="OFC59578.1"/>
    <property type="molecule type" value="Genomic_DNA"/>
</dbReference>
<keyword evidence="2" id="KW-1133">Transmembrane helix</keyword>
<dbReference type="SUPFAM" id="SSF109604">
    <property type="entry name" value="HD-domain/PDEase-like"/>
    <property type="match status" value="1"/>
</dbReference>
<evidence type="ECO:0000256" key="1">
    <source>
        <dbReference type="SAM" id="MobiDB-lite"/>
    </source>
</evidence>
<gene>
    <name evidence="3" type="ORF">BAE30_08535</name>
</gene>
<feature type="compositionally biased region" description="Basic and acidic residues" evidence="1">
    <location>
        <begin position="727"/>
        <end position="736"/>
    </location>
</feature>
<comment type="caution">
    <text evidence="3">The sequence shown here is derived from an EMBL/GenBank/DDBJ whole genome shotgun (WGS) entry which is preliminary data.</text>
</comment>
<feature type="compositionally biased region" description="Acidic residues" evidence="1">
    <location>
        <begin position="630"/>
        <end position="646"/>
    </location>
</feature>
<feature type="region of interest" description="Disordered" evidence="1">
    <location>
        <begin position="123"/>
        <end position="149"/>
    </location>
</feature>
<proteinExistence type="predicted"/>
<evidence type="ECO:0000256" key="2">
    <source>
        <dbReference type="SAM" id="Phobius"/>
    </source>
</evidence>
<name>A0A1E7YVQ7_9PROT</name>
<keyword evidence="2" id="KW-0472">Membrane</keyword>
<feature type="compositionally biased region" description="Basic and acidic residues" evidence="1">
    <location>
        <begin position="696"/>
        <end position="719"/>
    </location>
</feature>
<evidence type="ECO:0000313" key="3">
    <source>
        <dbReference type="EMBL" id="OFC59578.1"/>
    </source>
</evidence>
<feature type="compositionally biased region" description="Acidic residues" evidence="1">
    <location>
        <begin position="583"/>
        <end position="609"/>
    </location>
</feature>
<dbReference type="AlphaFoldDB" id="A0A1E7YVQ7"/>
<keyword evidence="2" id="KW-0812">Transmembrane</keyword>